<dbReference type="EMBL" id="LWGR01000021">
    <property type="protein sequence ID" value="KZM68547.1"/>
    <property type="molecule type" value="Genomic_DNA"/>
</dbReference>
<comment type="similarity">
    <text evidence="1">Belongs to the WXG100 family.</text>
</comment>
<dbReference type="InterPro" id="IPR036689">
    <property type="entry name" value="ESAT-6-like_sf"/>
</dbReference>
<protein>
    <recommendedName>
        <fullName evidence="1">ESAT-6-like protein</fullName>
    </recommendedName>
</protein>
<keyword evidence="3" id="KW-1185">Reference proteome</keyword>
<proteinExistence type="inferred from homology"/>
<sequence>MADRVEMDPTEVHATAGWLQTSAREFTDELDKLTREVHTFIGGDWQGSAAGSHHDAWTEWEQGARQVIAGLEHDATALHQAAEMTVGTDRGNAAGIGGTGPGA</sequence>
<dbReference type="SUPFAM" id="SSF140453">
    <property type="entry name" value="EsxAB dimer-like"/>
    <property type="match status" value="1"/>
</dbReference>
<evidence type="ECO:0000313" key="2">
    <source>
        <dbReference type="EMBL" id="KZM68547.1"/>
    </source>
</evidence>
<reference evidence="2 3" key="1">
    <citation type="submission" date="2016-04" db="EMBL/GenBank/DDBJ databases">
        <authorList>
            <person name="Evans L.H."/>
            <person name="Alamgir A."/>
            <person name="Owens N."/>
            <person name="Weber N.D."/>
            <person name="Virtaneva K."/>
            <person name="Barbian K."/>
            <person name="Babar A."/>
            <person name="Rosenke K."/>
        </authorList>
    </citation>
    <scope>NUCLEOTIDE SEQUENCE [LARGE SCALE GENOMIC DNA]</scope>
    <source>
        <strain evidence="2 3">IFM 0406</strain>
    </source>
</reference>
<dbReference type="InterPro" id="IPR010310">
    <property type="entry name" value="T7SS_ESAT-6-like"/>
</dbReference>
<dbReference type="Pfam" id="PF06013">
    <property type="entry name" value="WXG100"/>
    <property type="match status" value="1"/>
</dbReference>
<dbReference type="Proteomes" id="UP000076512">
    <property type="component" value="Unassembled WGS sequence"/>
</dbReference>
<dbReference type="STRING" id="455432.AWN90_11840"/>
<accession>A0A164HIL4</accession>
<dbReference type="Gene3D" id="1.10.287.1060">
    <property type="entry name" value="ESAT-6-like"/>
    <property type="match status" value="1"/>
</dbReference>
<name>A0A164HIL4_9NOCA</name>
<dbReference type="OrthoDB" id="4552948at2"/>
<dbReference type="NCBIfam" id="TIGR03930">
    <property type="entry name" value="WXG100_ESAT6"/>
    <property type="match status" value="1"/>
</dbReference>
<evidence type="ECO:0000313" key="3">
    <source>
        <dbReference type="Proteomes" id="UP000076512"/>
    </source>
</evidence>
<comment type="caution">
    <text evidence="2">The sequence shown here is derived from an EMBL/GenBank/DDBJ whole genome shotgun (WGS) entry which is preliminary data.</text>
</comment>
<organism evidence="2 3">
    <name type="scientific">Nocardia terpenica</name>
    <dbReference type="NCBI Taxonomy" id="455432"/>
    <lineage>
        <taxon>Bacteria</taxon>
        <taxon>Bacillati</taxon>
        <taxon>Actinomycetota</taxon>
        <taxon>Actinomycetes</taxon>
        <taxon>Mycobacteriales</taxon>
        <taxon>Nocardiaceae</taxon>
        <taxon>Nocardia</taxon>
    </lineage>
</organism>
<dbReference type="AlphaFoldDB" id="A0A164HIL4"/>
<dbReference type="RefSeq" id="WP_067580246.1">
    <property type="nucleotide sequence ID" value="NZ_JABMCZ010000002.1"/>
</dbReference>
<gene>
    <name evidence="2" type="ORF">AWN90_11840</name>
</gene>
<evidence type="ECO:0000256" key="1">
    <source>
        <dbReference type="RuleBase" id="RU362001"/>
    </source>
</evidence>